<accession>A0A9R1XE95</accession>
<evidence type="ECO:0000256" key="1">
    <source>
        <dbReference type="SAM" id="MobiDB-lite"/>
    </source>
</evidence>
<dbReference type="Proteomes" id="UP000235145">
    <property type="component" value="Unassembled WGS sequence"/>
</dbReference>
<comment type="caution">
    <text evidence="2">The sequence shown here is derived from an EMBL/GenBank/DDBJ whole genome shotgun (WGS) entry which is preliminary data.</text>
</comment>
<dbReference type="EMBL" id="NBSK02000005">
    <property type="protein sequence ID" value="KAJ0207064.1"/>
    <property type="molecule type" value="Genomic_DNA"/>
</dbReference>
<feature type="region of interest" description="Disordered" evidence="1">
    <location>
        <begin position="1"/>
        <end position="58"/>
    </location>
</feature>
<evidence type="ECO:0000313" key="2">
    <source>
        <dbReference type="EMBL" id="KAJ0207064.1"/>
    </source>
</evidence>
<dbReference type="PANTHER" id="PTHR34569:SF2">
    <property type="entry name" value="EXPRESSED PROTEIN"/>
    <property type="match status" value="1"/>
</dbReference>
<feature type="compositionally biased region" description="Low complexity" evidence="1">
    <location>
        <begin position="1"/>
        <end position="10"/>
    </location>
</feature>
<feature type="compositionally biased region" description="Low complexity" evidence="1">
    <location>
        <begin position="37"/>
        <end position="58"/>
    </location>
</feature>
<name>A0A9R1XE95_LACSA</name>
<reference evidence="2 3" key="1">
    <citation type="journal article" date="2017" name="Nat. Commun.">
        <title>Genome assembly with in vitro proximity ligation data and whole-genome triplication in lettuce.</title>
        <authorList>
            <person name="Reyes-Chin-Wo S."/>
            <person name="Wang Z."/>
            <person name="Yang X."/>
            <person name="Kozik A."/>
            <person name="Arikit S."/>
            <person name="Song C."/>
            <person name="Xia L."/>
            <person name="Froenicke L."/>
            <person name="Lavelle D.O."/>
            <person name="Truco M.J."/>
            <person name="Xia R."/>
            <person name="Zhu S."/>
            <person name="Xu C."/>
            <person name="Xu H."/>
            <person name="Xu X."/>
            <person name="Cox K."/>
            <person name="Korf I."/>
            <person name="Meyers B.C."/>
            <person name="Michelmore R.W."/>
        </authorList>
    </citation>
    <scope>NUCLEOTIDE SEQUENCE [LARGE SCALE GENOMIC DNA]</scope>
    <source>
        <strain evidence="3">cv. Salinas</strain>
        <tissue evidence="2">Seedlings</tissue>
    </source>
</reference>
<dbReference type="AlphaFoldDB" id="A0A9R1XE95"/>
<evidence type="ECO:0000313" key="3">
    <source>
        <dbReference type="Proteomes" id="UP000235145"/>
    </source>
</evidence>
<proteinExistence type="predicted"/>
<protein>
    <submittedName>
        <fullName evidence="2">Uncharacterized protein</fullName>
    </submittedName>
</protein>
<dbReference type="PANTHER" id="PTHR34569">
    <property type="entry name" value="EXPRESSED PROTEIN"/>
    <property type="match status" value="1"/>
</dbReference>
<organism evidence="2 3">
    <name type="scientific">Lactuca sativa</name>
    <name type="common">Garden lettuce</name>
    <dbReference type="NCBI Taxonomy" id="4236"/>
    <lineage>
        <taxon>Eukaryota</taxon>
        <taxon>Viridiplantae</taxon>
        <taxon>Streptophyta</taxon>
        <taxon>Embryophyta</taxon>
        <taxon>Tracheophyta</taxon>
        <taxon>Spermatophyta</taxon>
        <taxon>Magnoliopsida</taxon>
        <taxon>eudicotyledons</taxon>
        <taxon>Gunneridae</taxon>
        <taxon>Pentapetalae</taxon>
        <taxon>asterids</taxon>
        <taxon>campanulids</taxon>
        <taxon>Asterales</taxon>
        <taxon>Asteraceae</taxon>
        <taxon>Cichorioideae</taxon>
        <taxon>Cichorieae</taxon>
        <taxon>Lactucinae</taxon>
        <taxon>Lactuca</taxon>
    </lineage>
</organism>
<gene>
    <name evidence="2" type="ORF">LSAT_V11C500260330</name>
</gene>
<keyword evidence="3" id="KW-1185">Reference proteome</keyword>
<sequence>MDAAIAAADDSSTPPIPILRRRNSSGTPTVVTKPCHSSSSSSIATTTTATTSSSSSSSVDFELIPIKPTCYTSLRDILPSPTAHVQPPKVACSAVHSGYEMSIRNHLVKHAAWAYLQPMSTSPESDGTTESPPRICTSVHHFYSTDQSPLERLNLSQTGSL</sequence>